<dbReference type="OrthoDB" id="6507909at2759"/>
<evidence type="ECO:0000256" key="1">
    <source>
        <dbReference type="SAM" id="MobiDB-lite"/>
    </source>
</evidence>
<name>A0A7R9QLV9_9ACAR</name>
<feature type="region of interest" description="Disordered" evidence="1">
    <location>
        <begin position="72"/>
        <end position="147"/>
    </location>
</feature>
<dbReference type="EMBL" id="CAJPVJ010004290">
    <property type="protein sequence ID" value="CAG2168467.1"/>
    <property type="molecule type" value="Genomic_DNA"/>
</dbReference>
<dbReference type="AlphaFoldDB" id="A0A7R9QLV9"/>
<protein>
    <submittedName>
        <fullName evidence="2">Uncharacterized protein</fullName>
    </submittedName>
</protein>
<feature type="non-terminal residue" evidence="2">
    <location>
        <position position="147"/>
    </location>
</feature>
<evidence type="ECO:0000313" key="3">
    <source>
        <dbReference type="Proteomes" id="UP000728032"/>
    </source>
</evidence>
<gene>
    <name evidence="2" type="ORF">ONB1V03_LOCUS7957</name>
</gene>
<proteinExistence type="predicted"/>
<dbReference type="EMBL" id="OC919115">
    <property type="protein sequence ID" value="CAD7650725.1"/>
    <property type="molecule type" value="Genomic_DNA"/>
</dbReference>
<organism evidence="2">
    <name type="scientific">Oppiella nova</name>
    <dbReference type="NCBI Taxonomy" id="334625"/>
    <lineage>
        <taxon>Eukaryota</taxon>
        <taxon>Metazoa</taxon>
        <taxon>Ecdysozoa</taxon>
        <taxon>Arthropoda</taxon>
        <taxon>Chelicerata</taxon>
        <taxon>Arachnida</taxon>
        <taxon>Acari</taxon>
        <taxon>Acariformes</taxon>
        <taxon>Sarcoptiformes</taxon>
        <taxon>Oribatida</taxon>
        <taxon>Brachypylina</taxon>
        <taxon>Oppioidea</taxon>
        <taxon>Oppiidae</taxon>
        <taxon>Oppiella</taxon>
    </lineage>
</organism>
<reference evidence="2" key="1">
    <citation type="submission" date="2020-11" db="EMBL/GenBank/DDBJ databases">
        <authorList>
            <person name="Tran Van P."/>
        </authorList>
    </citation>
    <scope>NUCLEOTIDE SEQUENCE</scope>
</reference>
<dbReference type="Proteomes" id="UP000728032">
    <property type="component" value="Unassembled WGS sequence"/>
</dbReference>
<accession>A0A7R9QLV9</accession>
<feature type="compositionally biased region" description="Low complexity" evidence="1">
    <location>
        <begin position="72"/>
        <end position="100"/>
    </location>
</feature>
<keyword evidence="3" id="KW-1185">Reference proteome</keyword>
<evidence type="ECO:0000313" key="2">
    <source>
        <dbReference type="EMBL" id="CAD7650725.1"/>
    </source>
</evidence>
<sequence>MSLWLAEHRQERQEFSATRLAIKHKDQTLLATVFTHLLFFDPNQQLPPFFGGQPSGPPQQHFFNPQQFLVQPNQQFNGQPPQAQPQLAQSQPSQPQLQAQPPAPQGPQINWGKCPQLEPSEKEKSTKAQVITKCLETTPLPPNITRD</sequence>